<evidence type="ECO:0000313" key="10">
    <source>
        <dbReference type="EMBL" id="KAJ8298046.1"/>
    </source>
</evidence>
<evidence type="ECO:0000256" key="7">
    <source>
        <dbReference type="ARBA" id="ARBA00023293"/>
    </source>
</evidence>
<feature type="domain" description="Heme NO-binding" evidence="8">
    <location>
        <begin position="32"/>
        <end position="171"/>
    </location>
</feature>
<dbReference type="InterPro" id="IPR038158">
    <property type="entry name" value="H-NOX_domain_sf"/>
</dbReference>
<dbReference type="PANTHER" id="PTHR45655">
    <property type="entry name" value="GUANYLATE CYCLASE SOLUBLE SUBUNIT BETA-2"/>
    <property type="match status" value="1"/>
</dbReference>
<keyword evidence="11" id="KW-1185">Reference proteome</keyword>
<evidence type="ECO:0000259" key="8">
    <source>
        <dbReference type="Pfam" id="PF07700"/>
    </source>
</evidence>
<evidence type="ECO:0000256" key="1">
    <source>
        <dbReference type="ARBA" id="ARBA00001971"/>
    </source>
</evidence>
<evidence type="ECO:0000256" key="3">
    <source>
        <dbReference type="ARBA" id="ARBA00022617"/>
    </source>
</evidence>
<dbReference type="InterPro" id="IPR011644">
    <property type="entry name" value="Heme_NO-bd"/>
</dbReference>
<dbReference type="SUPFAM" id="SSF111126">
    <property type="entry name" value="Ligand-binding domain in the NO signalling and Golgi transport"/>
    <property type="match status" value="1"/>
</dbReference>
<reference evidence="10 11" key="1">
    <citation type="submission" date="2022-12" db="EMBL/GenBank/DDBJ databases">
        <title>Chromosome-level genome of Tegillarca granosa.</title>
        <authorList>
            <person name="Kim J."/>
        </authorList>
    </citation>
    <scope>NUCLEOTIDE SEQUENCE [LARGE SCALE GENOMIC DNA]</scope>
    <source>
        <strain evidence="10">Teg-2019</strain>
        <tissue evidence="10">Adductor muscle</tissue>
    </source>
</reference>
<organism evidence="10 11">
    <name type="scientific">Tegillarca granosa</name>
    <name type="common">Malaysian cockle</name>
    <name type="synonym">Anadara granosa</name>
    <dbReference type="NCBI Taxonomy" id="220873"/>
    <lineage>
        <taxon>Eukaryota</taxon>
        <taxon>Metazoa</taxon>
        <taxon>Spiralia</taxon>
        <taxon>Lophotrochozoa</taxon>
        <taxon>Mollusca</taxon>
        <taxon>Bivalvia</taxon>
        <taxon>Autobranchia</taxon>
        <taxon>Pteriomorphia</taxon>
        <taxon>Arcoida</taxon>
        <taxon>Arcoidea</taxon>
        <taxon>Arcidae</taxon>
        <taxon>Tegillarca</taxon>
    </lineage>
</organism>
<dbReference type="Gene3D" id="3.30.450.260">
    <property type="entry name" value="Haem NO binding associated domain"/>
    <property type="match status" value="1"/>
</dbReference>
<gene>
    <name evidence="10" type="ORF">KUTeg_024577</name>
</gene>
<comment type="cofactor">
    <cofactor evidence="1">
        <name>heme</name>
        <dbReference type="ChEBI" id="CHEBI:30413"/>
    </cofactor>
</comment>
<keyword evidence="5" id="KW-0547">Nucleotide-binding</keyword>
<keyword evidence="4" id="KW-0479">Metal-binding</keyword>
<comment type="caution">
    <text evidence="10">The sequence shown here is derived from an EMBL/GenBank/DDBJ whole genome shotgun (WGS) entry which is preliminary data.</text>
</comment>
<evidence type="ECO:0000313" key="11">
    <source>
        <dbReference type="Proteomes" id="UP001217089"/>
    </source>
</evidence>
<dbReference type="Pfam" id="PF07700">
    <property type="entry name" value="HNOB"/>
    <property type="match status" value="1"/>
</dbReference>
<feature type="domain" description="Haem NO binding associated" evidence="9">
    <location>
        <begin position="211"/>
        <end position="369"/>
    </location>
</feature>
<keyword evidence="7" id="KW-0141">cGMP biosynthesis</keyword>
<dbReference type="Proteomes" id="UP001217089">
    <property type="component" value="Unassembled WGS sequence"/>
</dbReference>
<dbReference type="InterPro" id="IPR042463">
    <property type="entry name" value="HNOB_dom_associated_sf"/>
</dbReference>
<dbReference type="Pfam" id="PF07701">
    <property type="entry name" value="HNOBA"/>
    <property type="match status" value="1"/>
</dbReference>
<dbReference type="InterPro" id="IPR011645">
    <property type="entry name" value="HNOB_dom_associated"/>
</dbReference>
<evidence type="ECO:0000259" key="9">
    <source>
        <dbReference type="Pfam" id="PF07701"/>
    </source>
</evidence>
<evidence type="ECO:0000256" key="5">
    <source>
        <dbReference type="ARBA" id="ARBA00022741"/>
    </source>
</evidence>
<name>A0ABQ9E2V3_TEGGR</name>
<accession>A0ABQ9E2V3</accession>
<dbReference type="InterPro" id="IPR024096">
    <property type="entry name" value="NO_sig/Golgi_transp_ligand-bd"/>
</dbReference>
<evidence type="ECO:0000256" key="4">
    <source>
        <dbReference type="ARBA" id="ARBA00022723"/>
    </source>
</evidence>
<dbReference type="PANTHER" id="PTHR45655:SF2">
    <property type="entry name" value="GUANYLATE CYCLASE SOLUBLE SUBUNIT BETA-1"/>
    <property type="match status" value="1"/>
</dbReference>
<keyword evidence="6" id="KW-0408">Iron</keyword>
<sequence>MGLLHDMPVMCSNAIEKIGHDALFENVCPVEKQEAGLDMDGKFLVRQIYEDAISYDLVGAASKVLNIPAGDILELFGKTFFDFCQESGYDKILQVLGGNTRDFLQNLDALHDHLATIYPGMRAPSFRCSKRDDGVLILHYYSERNGLEPIVCGIVKAVASKLHNANVDVEVYRSKDKDCDHIQFAIVDKTGHKLTASSATDYEHKLSTDQKISPATFCRAFPFHIMFNRDMEIRQVGVSLMRVIPQTGKKDCRIDGVFEMVRPHMEFDFANVLSHINTVYVLRTKPGILESEGLYIDNIDTHQDQSRMRLKGQMVYVKESDCMLFLCSPSVANLDDLNKRGLYLSDIPLHDATRDLVLLSEKFEAEVQIDPET</sequence>
<proteinExistence type="predicted"/>
<dbReference type="Gene3D" id="3.90.1520.10">
    <property type="entry name" value="H-NOX domain"/>
    <property type="match status" value="1"/>
</dbReference>
<evidence type="ECO:0000256" key="2">
    <source>
        <dbReference type="ARBA" id="ARBA00012202"/>
    </source>
</evidence>
<dbReference type="EC" id="4.6.1.2" evidence="2"/>
<evidence type="ECO:0000256" key="6">
    <source>
        <dbReference type="ARBA" id="ARBA00023004"/>
    </source>
</evidence>
<dbReference type="EMBL" id="JARBDR010000923">
    <property type="protein sequence ID" value="KAJ8298046.1"/>
    <property type="molecule type" value="Genomic_DNA"/>
</dbReference>
<protein>
    <recommendedName>
        <fullName evidence="2">guanylate cyclase</fullName>
        <ecNumber evidence="2">4.6.1.2</ecNumber>
    </recommendedName>
</protein>
<keyword evidence="3" id="KW-0349">Heme</keyword>